<reference evidence="1" key="2">
    <citation type="submission" date="2020-11" db="EMBL/GenBank/DDBJ databases">
        <authorList>
            <person name="McCartney M.A."/>
            <person name="Auch B."/>
            <person name="Kono T."/>
            <person name="Mallez S."/>
            <person name="Becker A."/>
            <person name="Gohl D.M."/>
            <person name="Silverstein K.A.T."/>
            <person name="Koren S."/>
            <person name="Bechman K.B."/>
            <person name="Herman A."/>
            <person name="Abrahante J.E."/>
            <person name="Garbe J."/>
        </authorList>
    </citation>
    <scope>NUCLEOTIDE SEQUENCE</scope>
    <source>
        <strain evidence="1">Duluth1</strain>
        <tissue evidence="1">Whole animal</tissue>
    </source>
</reference>
<gene>
    <name evidence="1" type="ORF">DPMN_098014</name>
</gene>
<evidence type="ECO:0000313" key="2">
    <source>
        <dbReference type="Proteomes" id="UP000828390"/>
    </source>
</evidence>
<accession>A0A9D4LDX4</accession>
<sequence>MVDIDFTKPKYGKKTKRKVNQRKPVEVAGLTAEEQKRALKELRICPTAGCLFKGV</sequence>
<name>A0A9D4LDX4_DREPO</name>
<dbReference type="AlphaFoldDB" id="A0A9D4LDX4"/>
<evidence type="ECO:0000313" key="1">
    <source>
        <dbReference type="EMBL" id="KAH3855447.1"/>
    </source>
</evidence>
<organism evidence="1 2">
    <name type="scientific">Dreissena polymorpha</name>
    <name type="common">Zebra mussel</name>
    <name type="synonym">Mytilus polymorpha</name>
    <dbReference type="NCBI Taxonomy" id="45954"/>
    <lineage>
        <taxon>Eukaryota</taxon>
        <taxon>Metazoa</taxon>
        <taxon>Spiralia</taxon>
        <taxon>Lophotrochozoa</taxon>
        <taxon>Mollusca</taxon>
        <taxon>Bivalvia</taxon>
        <taxon>Autobranchia</taxon>
        <taxon>Heteroconchia</taxon>
        <taxon>Euheterodonta</taxon>
        <taxon>Imparidentia</taxon>
        <taxon>Neoheterodontei</taxon>
        <taxon>Myida</taxon>
        <taxon>Dreissenoidea</taxon>
        <taxon>Dreissenidae</taxon>
        <taxon>Dreissena</taxon>
    </lineage>
</organism>
<keyword evidence="2" id="KW-1185">Reference proteome</keyword>
<protein>
    <submittedName>
        <fullName evidence="1">Uncharacterized protein</fullName>
    </submittedName>
</protein>
<dbReference type="Proteomes" id="UP000828390">
    <property type="component" value="Unassembled WGS sequence"/>
</dbReference>
<comment type="caution">
    <text evidence="1">The sequence shown here is derived from an EMBL/GenBank/DDBJ whole genome shotgun (WGS) entry which is preliminary data.</text>
</comment>
<dbReference type="EMBL" id="JAIWYP010000003">
    <property type="protein sequence ID" value="KAH3855447.1"/>
    <property type="molecule type" value="Genomic_DNA"/>
</dbReference>
<reference evidence="1" key="1">
    <citation type="journal article" date="2019" name="bioRxiv">
        <title>The Genome of the Zebra Mussel, Dreissena polymorpha: A Resource for Invasive Species Research.</title>
        <authorList>
            <person name="McCartney M.A."/>
            <person name="Auch B."/>
            <person name="Kono T."/>
            <person name="Mallez S."/>
            <person name="Zhang Y."/>
            <person name="Obille A."/>
            <person name="Becker A."/>
            <person name="Abrahante J.E."/>
            <person name="Garbe J."/>
            <person name="Badalamenti J.P."/>
            <person name="Herman A."/>
            <person name="Mangelson H."/>
            <person name="Liachko I."/>
            <person name="Sullivan S."/>
            <person name="Sone E.D."/>
            <person name="Koren S."/>
            <person name="Silverstein K.A.T."/>
            <person name="Beckman K.B."/>
            <person name="Gohl D.M."/>
        </authorList>
    </citation>
    <scope>NUCLEOTIDE SEQUENCE</scope>
    <source>
        <strain evidence="1">Duluth1</strain>
        <tissue evidence="1">Whole animal</tissue>
    </source>
</reference>
<proteinExistence type="predicted"/>